<dbReference type="PROSITE" id="PS51450">
    <property type="entry name" value="LRR"/>
    <property type="match status" value="1"/>
</dbReference>
<evidence type="ECO:0000256" key="5">
    <source>
        <dbReference type="ARBA" id="ARBA00022821"/>
    </source>
</evidence>
<evidence type="ECO:0000256" key="7">
    <source>
        <dbReference type="ARBA" id="ARBA00047304"/>
    </source>
</evidence>
<dbReference type="Gene3D" id="3.80.10.10">
    <property type="entry name" value="Ribonuclease Inhibitor"/>
    <property type="match status" value="3"/>
</dbReference>
<dbReference type="InterPro" id="IPR002182">
    <property type="entry name" value="NB-ARC"/>
</dbReference>
<evidence type="ECO:0000313" key="10">
    <source>
        <dbReference type="EMBL" id="KAF3447833.1"/>
    </source>
</evidence>
<dbReference type="InterPro" id="IPR003591">
    <property type="entry name" value="Leu-rich_rpt_typical-subtyp"/>
</dbReference>
<comment type="catalytic activity">
    <reaction evidence="7">
        <text>NAD(+) + H2O = ADP-D-ribose + nicotinamide + H(+)</text>
        <dbReference type="Rhea" id="RHEA:16301"/>
        <dbReference type="ChEBI" id="CHEBI:15377"/>
        <dbReference type="ChEBI" id="CHEBI:15378"/>
        <dbReference type="ChEBI" id="CHEBI:17154"/>
        <dbReference type="ChEBI" id="CHEBI:57540"/>
        <dbReference type="ChEBI" id="CHEBI:57967"/>
        <dbReference type="EC" id="3.2.2.6"/>
    </reaction>
    <physiologicalReaction direction="left-to-right" evidence="7">
        <dbReference type="Rhea" id="RHEA:16302"/>
    </physiologicalReaction>
</comment>
<keyword evidence="5" id="KW-0611">Plant defense</keyword>
<dbReference type="Gene3D" id="1.10.8.430">
    <property type="entry name" value="Helical domain of apoptotic protease-activating factors"/>
    <property type="match status" value="1"/>
</dbReference>
<dbReference type="Gene3D" id="3.40.50.10140">
    <property type="entry name" value="Toll/interleukin-1 receptor homology (TIR) domain"/>
    <property type="match status" value="1"/>
</dbReference>
<dbReference type="Pfam" id="PF00931">
    <property type="entry name" value="NB-ARC"/>
    <property type="match status" value="1"/>
</dbReference>
<evidence type="ECO:0000256" key="2">
    <source>
        <dbReference type="ARBA" id="ARBA00022614"/>
    </source>
</evidence>
<dbReference type="SMART" id="SM00255">
    <property type="entry name" value="TIR"/>
    <property type="match status" value="1"/>
</dbReference>
<dbReference type="Pfam" id="PF20160">
    <property type="entry name" value="C-JID"/>
    <property type="match status" value="1"/>
</dbReference>
<dbReference type="SUPFAM" id="SSF46785">
    <property type="entry name" value="Winged helix' DNA-binding domain"/>
    <property type="match status" value="1"/>
</dbReference>
<dbReference type="GO" id="GO:0043531">
    <property type="term" value="F:ADP binding"/>
    <property type="evidence" value="ECO:0007669"/>
    <property type="project" value="InterPro"/>
</dbReference>
<dbReference type="FunFam" id="1.10.8.430:FF:000002">
    <property type="entry name" value="Disease resistance protein (TIR-NBS-LRR class)"/>
    <property type="match status" value="1"/>
</dbReference>
<dbReference type="PRINTS" id="PR00364">
    <property type="entry name" value="DISEASERSIST"/>
</dbReference>
<dbReference type="InterPro" id="IPR027417">
    <property type="entry name" value="P-loop_NTPase"/>
</dbReference>
<dbReference type="SUPFAM" id="SSF52200">
    <property type="entry name" value="Toll/Interleukin receptor TIR domain"/>
    <property type="match status" value="1"/>
</dbReference>
<dbReference type="InterPro" id="IPR000157">
    <property type="entry name" value="TIR_dom"/>
</dbReference>
<accession>A0A8K0MJC5</accession>
<dbReference type="GO" id="GO:0007165">
    <property type="term" value="P:signal transduction"/>
    <property type="evidence" value="ECO:0007669"/>
    <property type="project" value="InterPro"/>
</dbReference>
<evidence type="ECO:0000256" key="4">
    <source>
        <dbReference type="ARBA" id="ARBA00022801"/>
    </source>
</evidence>
<comment type="caution">
    <text evidence="10">The sequence shown here is derived from an EMBL/GenBank/DDBJ whole genome shotgun (WGS) entry which is preliminary data.</text>
</comment>
<dbReference type="PANTHER" id="PTHR11017:SF527">
    <property type="entry name" value="TMV RESISTANCE PROTEIN N-LIKE"/>
    <property type="match status" value="1"/>
</dbReference>
<evidence type="ECO:0000313" key="11">
    <source>
        <dbReference type="Proteomes" id="UP000796880"/>
    </source>
</evidence>
<dbReference type="Pfam" id="PF01582">
    <property type="entry name" value="TIR"/>
    <property type="match status" value="1"/>
</dbReference>
<organism evidence="10 11">
    <name type="scientific">Rhamnella rubrinervis</name>
    <dbReference type="NCBI Taxonomy" id="2594499"/>
    <lineage>
        <taxon>Eukaryota</taxon>
        <taxon>Viridiplantae</taxon>
        <taxon>Streptophyta</taxon>
        <taxon>Embryophyta</taxon>
        <taxon>Tracheophyta</taxon>
        <taxon>Spermatophyta</taxon>
        <taxon>Magnoliopsida</taxon>
        <taxon>eudicotyledons</taxon>
        <taxon>Gunneridae</taxon>
        <taxon>Pentapetalae</taxon>
        <taxon>rosids</taxon>
        <taxon>fabids</taxon>
        <taxon>Rosales</taxon>
        <taxon>Rhamnaceae</taxon>
        <taxon>rhamnoid group</taxon>
        <taxon>Rhamneae</taxon>
        <taxon>Rhamnella</taxon>
    </lineage>
</organism>
<dbReference type="EMBL" id="VOIH02000004">
    <property type="protein sequence ID" value="KAF3447833.1"/>
    <property type="molecule type" value="Genomic_DNA"/>
</dbReference>
<dbReference type="Gene3D" id="3.40.50.300">
    <property type="entry name" value="P-loop containing nucleotide triphosphate hydrolases"/>
    <property type="match status" value="1"/>
</dbReference>
<dbReference type="InterPro" id="IPR058192">
    <property type="entry name" value="WHD_ROQ1-like"/>
</dbReference>
<sequence>MEANPSSSSSSPPAKKFDVFLSFRGEDTRNNFTGHLSLALRKIGLFNIFKDDYALNKGKDIGPELIKAIEASQYAVVVLSENYATSSWCLRELAKIVECMGDSGRIRTIFYHVNPSHVRNAASTDVQKQKESGFWKALEEHANSPSHTEYVEGWRNALVKIANQSGHPVEAHTDEAIFIKDFVANISSELGASTRTIDGLFGMTSRLKKLDSYVIHPLDSDNVCFLGIHGMGGIGKLTLAEAYYKKISHKFDGNSFFENVREVCEKNPNGLVHLQNQLLKDILREDFPIGHVGNGKDLIRNRLRAKKVLIVLDDVNDPEQLEALADSHRKKQGSENELDIWFGSGSVIIVTTRNENILGERYKIYRAQQLDDDEALQLFSWKAFERIEPPDEFKELSEEVVKYASYLPLALKVLGSLLRRKGKSEWESALGRLSKCPEKKIIEKLKISFDDLDAADQGIFLDIACFFNGFGKNHVIEIMDSCGFDSNYGISNLVDKSLLSINEHGKIWMHDLLKEMGKDMGRQSRIWDKNQYNEVLENEEGTDQVEAIVVCHQREAYIFDALSSLKKLRLLQIETNAESTYLRLNIVVDCLPCLDGLGHYDVLPNNLQYLDWHGFPYNRLPSSFQPHKLVQLKLPHSNIKQLWSNCMKPLYSLKVIDLSYSRSFTKLEDFKVVPNLEKLILRGCYGLSKIHPSIEHLKKLVLLDLDCCTSLKKLPKEINGLASLQTLKLGHCFDVGINGLALLVTPELGDRLDLGILQWLFFGEEPELPNNLQYLDLRGFPYNKLPSGFQPLQLVRLQLCHSNIKQLWNNWNKRLYNLKVIDLSYSQYFTKFDDFTVVPNLEELILSGCRKLLEIHPSIGNLKKLALLDLDGCESLEKLPEEIYGLASLQTLKLCRCFKLEKLADNVDQLKSLRNLDIEYSGIKQLPSSIFLIENLESVSGNENIIQSGVRENIISYRTASKCFSPDWFCASLRMLNLSDCDLTGPDAFPEYFGKLLNLRHLDLSRNPLSVLPPRISGLSSLTTLRLEHCKNLTCLEAALLPSSLDAVYVNYCTSLASFLDPLKPCDLRCSAYCLDCTELVRRQDGGMTALATLSRFLQHLSTRIDSWEFRFVVPHSDKKFPSWFINQSPTASISIKLDPNWHSRKLIGIAMVFCCRANSSPEDSVPRLVSVCGREIWGFTRQLGVIDSPMSDHLFLLYTPNSPYVGGYDFGASDCLDFSFLDCCGSCGVRLVYEEDIRELEEITTQYFNEQKDVQSSHSQSWEWPIPQGLLPHLAYFNSLTLPSVVLPAQRPSSSSATIGGRGGQALQSPKRSWGRHGRLLSTGEYGLFQIVIFAFPVGGQRKLRHLDLADNSSLIRRQFKITKIHNINMVETMASSPSLAFHVKRREAEIVVPAKATPWELNKLSDIDDQEGMRFLFPTKQSLSLIL</sequence>
<protein>
    <recommendedName>
        <fullName evidence="1">ADP-ribosyl cyclase/cyclic ADP-ribose hydrolase</fullName>
        <ecNumber evidence="1">3.2.2.6</ecNumber>
    </recommendedName>
</protein>
<keyword evidence="6" id="KW-0520">NAD</keyword>
<dbReference type="GO" id="GO:0061809">
    <property type="term" value="F:NAD+ nucleosidase activity, cyclic ADP-ribose generating"/>
    <property type="evidence" value="ECO:0007669"/>
    <property type="project" value="UniProtKB-EC"/>
</dbReference>
<dbReference type="SUPFAM" id="SSF52058">
    <property type="entry name" value="L domain-like"/>
    <property type="match status" value="2"/>
</dbReference>
<keyword evidence="4" id="KW-0378">Hydrolase</keyword>
<dbReference type="InterPro" id="IPR001611">
    <property type="entry name" value="Leu-rich_rpt"/>
</dbReference>
<dbReference type="PANTHER" id="PTHR11017">
    <property type="entry name" value="LEUCINE-RICH REPEAT-CONTAINING PROTEIN"/>
    <property type="match status" value="1"/>
</dbReference>
<feature type="region of interest" description="Disordered" evidence="8">
    <location>
        <begin position="1294"/>
        <end position="1313"/>
    </location>
</feature>
<dbReference type="InterPro" id="IPR035897">
    <property type="entry name" value="Toll_tir_struct_dom_sf"/>
</dbReference>
<dbReference type="Pfam" id="PF23282">
    <property type="entry name" value="WHD_ROQ1"/>
    <property type="match status" value="1"/>
</dbReference>
<evidence type="ECO:0000256" key="3">
    <source>
        <dbReference type="ARBA" id="ARBA00022737"/>
    </source>
</evidence>
<evidence type="ECO:0000259" key="9">
    <source>
        <dbReference type="PROSITE" id="PS50104"/>
    </source>
</evidence>
<dbReference type="Proteomes" id="UP000796880">
    <property type="component" value="Unassembled WGS sequence"/>
</dbReference>
<dbReference type="PROSITE" id="PS50104">
    <property type="entry name" value="TIR"/>
    <property type="match status" value="1"/>
</dbReference>
<reference evidence="10" key="1">
    <citation type="submission" date="2020-03" db="EMBL/GenBank/DDBJ databases">
        <title>A high-quality chromosome-level genome assembly of a woody plant with both climbing and erect habits, Rhamnella rubrinervis.</title>
        <authorList>
            <person name="Lu Z."/>
            <person name="Yang Y."/>
            <person name="Zhu X."/>
            <person name="Sun Y."/>
        </authorList>
    </citation>
    <scope>NUCLEOTIDE SEQUENCE</scope>
    <source>
        <strain evidence="10">BYM</strain>
        <tissue evidence="10">Leaf</tissue>
    </source>
</reference>
<feature type="domain" description="TIR" evidence="9">
    <location>
        <begin position="15"/>
        <end position="190"/>
    </location>
</feature>
<keyword evidence="11" id="KW-1185">Reference proteome</keyword>
<dbReference type="InterPro" id="IPR045344">
    <property type="entry name" value="C-JID"/>
</dbReference>
<dbReference type="EC" id="3.2.2.6" evidence="1"/>
<dbReference type="OrthoDB" id="1165477at2759"/>
<gene>
    <name evidence="10" type="ORF">FNV43_RR08539</name>
</gene>
<dbReference type="InterPro" id="IPR042197">
    <property type="entry name" value="Apaf_helical"/>
</dbReference>
<evidence type="ECO:0000256" key="1">
    <source>
        <dbReference type="ARBA" id="ARBA00011982"/>
    </source>
</evidence>
<evidence type="ECO:0000256" key="8">
    <source>
        <dbReference type="SAM" id="MobiDB-lite"/>
    </source>
</evidence>
<keyword evidence="2" id="KW-0433">Leucine-rich repeat</keyword>
<evidence type="ECO:0000256" key="6">
    <source>
        <dbReference type="ARBA" id="ARBA00023027"/>
    </source>
</evidence>
<name>A0A8K0MJC5_9ROSA</name>
<keyword evidence="3" id="KW-0677">Repeat</keyword>
<dbReference type="GO" id="GO:0006952">
    <property type="term" value="P:defense response"/>
    <property type="evidence" value="ECO:0007669"/>
    <property type="project" value="UniProtKB-KW"/>
</dbReference>
<dbReference type="SUPFAM" id="SSF52540">
    <property type="entry name" value="P-loop containing nucleoside triphosphate hydrolases"/>
    <property type="match status" value="1"/>
</dbReference>
<dbReference type="Pfam" id="PF13855">
    <property type="entry name" value="LRR_8"/>
    <property type="match status" value="1"/>
</dbReference>
<dbReference type="InterPro" id="IPR032675">
    <property type="entry name" value="LRR_dom_sf"/>
</dbReference>
<dbReference type="SMART" id="SM00369">
    <property type="entry name" value="LRR_TYP"/>
    <property type="match status" value="2"/>
</dbReference>
<dbReference type="InterPro" id="IPR044974">
    <property type="entry name" value="Disease_R_plants"/>
</dbReference>
<dbReference type="InterPro" id="IPR036390">
    <property type="entry name" value="WH_DNA-bd_sf"/>
</dbReference>
<proteinExistence type="predicted"/>